<evidence type="ECO:0000256" key="7">
    <source>
        <dbReference type="SAM" id="Phobius"/>
    </source>
</evidence>
<keyword evidence="4 6" id="KW-0573">Peptidoglycan synthesis</keyword>
<reference evidence="9 10" key="1">
    <citation type="submission" date="2024-09" db="EMBL/GenBank/DDBJ databases">
        <authorList>
            <person name="Sun Q."/>
            <person name="Mori K."/>
        </authorList>
    </citation>
    <scope>NUCLEOTIDE SEQUENCE [LARGE SCALE GENOMIC DNA]</scope>
    <source>
        <strain evidence="9 10">JCM 11201</strain>
    </source>
</reference>
<dbReference type="Gene3D" id="2.40.440.10">
    <property type="entry name" value="L,D-transpeptidase catalytic domain-like"/>
    <property type="match status" value="1"/>
</dbReference>
<evidence type="ECO:0000256" key="3">
    <source>
        <dbReference type="ARBA" id="ARBA00022960"/>
    </source>
</evidence>
<evidence type="ECO:0000256" key="5">
    <source>
        <dbReference type="ARBA" id="ARBA00023316"/>
    </source>
</evidence>
<gene>
    <name evidence="9" type="ORF">ACFFMS_04595</name>
</gene>
<organism evidence="9 10">
    <name type="scientific">Ectobacillus funiculus</name>
    <dbReference type="NCBI Taxonomy" id="137993"/>
    <lineage>
        <taxon>Bacteria</taxon>
        <taxon>Bacillati</taxon>
        <taxon>Bacillota</taxon>
        <taxon>Bacilli</taxon>
        <taxon>Bacillales</taxon>
        <taxon>Bacillaceae</taxon>
        <taxon>Ectobacillus</taxon>
    </lineage>
</organism>
<evidence type="ECO:0000259" key="8">
    <source>
        <dbReference type="PROSITE" id="PS52029"/>
    </source>
</evidence>
<keyword evidence="7" id="KW-0812">Transmembrane</keyword>
<dbReference type="InterPro" id="IPR038063">
    <property type="entry name" value="Transpep_catalytic_dom"/>
</dbReference>
<dbReference type="PANTHER" id="PTHR30582:SF4">
    <property type="entry name" value="L,D-TRANSPEPTIDASE YQJB-RELATED"/>
    <property type="match status" value="1"/>
</dbReference>
<dbReference type="CDD" id="cd16913">
    <property type="entry name" value="YkuD_like"/>
    <property type="match status" value="1"/>
</dbReference>
<dbReference type="RefSeq" id="WP_379948074.1">
    <property type="nucleotide sequence ID" value="NZ_JBHMAF010000017.1"/>
</dbReference>
<keyword evidence="2 9" id="KW-0808">Transferase</keyword>
<dbReference type="Proteomes" id="UP001589609">
    <property type="component" value="Unassembled WGS sequence"/>
</dbReference>
<sequence>MEWLSNKIQQCPWLFYWMMCLVLFSGVMAYSGMIKPQAVSLYQTAVELPSRTYFLPSDEEVLRRYMTPVPEQLIIINRATNELALFENGHLVKKFIVATGKSSTPTPTGQFPIVNKIKNRPFYKLNIPGGDPRNPLGDRWIGLDIDGTNGTTYAIHGNSNASTIGRYVSNGCIRMYNSDVQELFERVHIGTMVIIQDFTSPWEAVAMEHGYKLYS</sequence>
<proteinExistence type="predicted"/>
<feature type="domain" description="L,D-TPase catalytic" evidence="8">
    <location>
        <begin position="72"/>
        <end position="196"/>
    </location>
</feature>
<dbReference type="GO" id="GO:0016746">
    <property type="term" value="F:acyltransferase activity"/>
    <property type="evidence" value="ECO:0007669"/>
    <property type="project" value="UniProtKB-KW"/>
</dbReference>
<dbReference type="EMBL" id="JBHMAF010000017">
    <property type="protein sequence ID" value="MFB9757823.1"/>
    <property type="molecule type" value="Genomic_DNA"/>
</dbReference>
<evidence type="ECO:0000256" key="6">
    <source>
        <dbReference type="PROSITE-ProRule" id="PRU01373"/>
    </source>
</evidence>
<keyword evidence="3 6" id="KW-0133">Cell shape</keyword>
<evidence type="ECO:0000256" key="2">
    <source>
        <dbReference type="ARBA" id="ARBA00022679"/>
    </source>
</evidence>
<feature type="active site" description="Proton donor/acceptor" evidence="6">
    <location>
        <position position="156"/>
    </location>
</feature>
<dbReference type="PANTHER" id="PTHR30582">
    <property type="entry name" value="L,D-TRANSPEPTIDASE"/>
    <property type="match status" value="1"/>
</dbReference>
<feature type="active site" description="Nucleophile" evidence="6">
    <location>
        <position position="172"/>
    </location>
</feature>
<dbReference type="EC" id="2.3.2.-" evidence="9"/>
<evidence type="ECO:0000256" key="1">
    <source>
        <dbReference type="ARBA" id="ARBA00004752"/>
    </source>
</evidence>
<accession>A0ABV5WC28</accession>
<feature type="transmembrane region" description="Helical" evidence="7">
    <location>
        <begin position="13"/>
        <end position="33"/>
    </location>
</feature>
<dbReference type="PROSITE" id="PS52029">
    <property type="entry name" value="LD_TPASE"/>
    <property type="match status" value="1"/>
</dbReference>
<keyword evidence="7" id="KW-1133">Transmembrane helix</keyword>
<keyword evidence="7" id="KW-0472">Membrane</keyword>
<dbReference type="InterPro" id="IPR050979">
    <property type="entry name" value="LD-transpeptidase"/>
</dbReference>
<evidence type="ECO:0000313" key="9">
    <source>
        <dbReference type="EMBL" id="MFB9757823.1"/>
    </source>
</evidence>
<comment type="caution">
    <text evidence="9">The sequence shown here is derived from an EMBL/GenBank/DDBJ whole genome shotgun (WGS) entry which is preliminary data.</text>
</comment>
<keyword evidence="5 6" id="KW-0961">Cell wall biogenesis/degradation</keyword>
<dbReference type="SUPFAM" id="SSF141523">
    <property type="entry name" value="L,D-transpeptidase catalytic domain-like"/>
    <property type="match status" value="1"/>
</dbReference>
<name>A0ABV5WC28_9BACI</name>
<keyword evidence="10" id="KW-1185">Reference proteome</keyword>
<evidence type="ECO:0000256" key="4">
    <source>
        <dbReference type="ARBA" id="ARBA00022984"/>
    </source>
</evidence>
<comment type="pathway">
    <text evidence="1 6">Cell wall biogenesis; peptidoglycan biosynthesis.</text>
</comment>
<dbReference type="InterPro" id="IPR005490">
    <property type="entry name" value="LD_TPept_cat_dom"/>
</dbReference>
<keyword evidence="9" id="KW-0012">Acyltransferase</keyword>
<evidence type="ECO:0000313" key="10">
    <source>
        <dbReference type="Proteomes" id="UP001589609"/>
    </source>
</evidence>
<dbReference type="Pfam" id="PF03734">
    <property type="entry name" value="YkuD"/>
    <property type="match status" value="1"/>
</dbReference>
<protein>
    <submittedName>
        <fullName evidence="9">L,D-transpeptidase</fullName>
        <ecNumber evidence="9">2.3.2.-</ecNumber>
    </submittedName>
</protein>